<organism evidence="1 2">
    <name type="scientific">Methylobacterium aquaticum</name>
    <dbReference type="NCBI Taxonomy" id="270351"/>
    <lineage>
        <taxon>Bacteria</taxon>
        <taxon>Pseudomonadati</taxon>
        <taxon>Pseudomonadota</taxon>
        <taxon>Alphaproteobacteria</taxon>
        <taxon>Hyphomicrobiales</taxon>
        <taxon>Methylobacteriaceae</taxon>
        <taxon>Methylobacterium</taxon>
    </lineage>
</organism>
<dbReference type="InterPro" id="IPR021874">
    <property type="entry name" value="Phage_Mu_Gp27"/>
</dbReference>
<comment type="caution">
    <text evidence="1">The sequence shown here is derived from an EMBL/GenBank/DDBJ whole genome shotgun (WGS) entry which is preliminary data.</text>
</comment>
<name>A0A0J6SBA9_9HYPH</name>
<reference evidence="1 2" key="1">
    <citation type="submission" date="2015-03" db="EMBL/GenBank/DDBJ databases">
        <title>Genome sequencing of Methylobacterium aquaticum DSM16371 type strain.</title>
        <authorList>
            <person name="Chaudhry V."/>
            <person name="Patil P.B."/>
        </authorList>
    </citation>
    <scope>NUCLEOTIDE SEQUENCE [LARGE SCALE GENOMIC DNA]</scope>
    <source>
        <strain evidence="1 2">DSM 16371</strain>
    </source>
</reference>
<evidence type="ECO:0000313" key="2">
    <source>
        <dbReference type="Proteomes" id="UP000035929"/>
    </source>
</evidence>
<accession>A0A0J6SBA9</accession>
<dbReference type="RefSeq" id="WP_048465058.1">
    <property type="nucleotide sequence ID" value="NZ_LABX01000135.1"/>
</dbReference>
<dbReference type="Pfam" id="PF11985">
    <property type="entry name" value="Phage_Mu_Gp27"/>
    <property type="match status" value="1"/>
</dbReference>
<evidence type="ECO:0008006" key="3">
    <source>
        <dbReference type="Google" id="ProtNLM"/>
    </source>
</evidence>
<dbReference type="AlphaFoldDB" id="A0A0J6SBA9"/>
<proteinExistence type="predicted"/>
<sequence>MAERRRLSSIDLLPEEAGDDIAWATQQLAMRSRTQADILFELNDRLEAKGLDGISKSAFSRYSVTKAAAQRRMQEARAMFEGVASQFTASDVDENTIVLGEFIKTLIIDLVNTGGGDLGTKGTMELARAFQATVSAQKISADRRRQIEADAKAKLMKAAEAAVGQVAGAGGVVDPQAVLKKIRQDVYGIFD</sequence>
<evidence type="ECO:0000313" key="1">
    <source>
        <dbReference type="EMBL" id="KMO32490.1"/>
    </source>
</evidence>
<dbReference type="PATRIC" id="fig|270351.6.peg.1085"/>
<dbReference type="Proteomes" id="UP000035929">
    <property type="component" value="Unassembled WGS sequence"/>
</dbReference>
<protein>
    <recommendedName>
        <fullName evidence="3">Mu-like prophage FluMu protein gp27</fullName>
    </recommendedName>
</protein>
<dbReference type="EMBL" id="LABX01000135">
    <property type="protein sequence ID" value="KMO32490.1"/>
    <property type="molecule type" value="Genomic_DNA"/>
</dbReference>
<gene>
    <name evidence="1" type="ORF">VP06_17550</name>
</gene>
<dbReference type="OrthoDB" id="7594814at2"/>